<accession>A0A6P1NWU7</accession>
<sequence length="144" mass="17102">MFPAFQFETVYQDEFVLAQLDSNLSFIYVEWSQHPDSQQFKTTFQKVAEMTVQSECKYWLSDPRAIHYLEFGNQNWLLNDMMPLLRQSKLHRFARLVTKESLELMDIVQVYDKLTVGSEALGIKTRFELFLDKEDALEWLFADV</sequence>
<reference evidence="1 2" key="1">
    <citation type="submission" date="2020-01" db="EMBL/GenBank/DDBJ databases">
        <authorList>
            <person name="Kim M."/>
        </authorList>
    </citation>
    <scope>NUCLEOTIDE SEQUENCE [LARGE SCALE GENOMIC DNA]</scope>
    <source>
        <strain evidence="1 2">BT10</strain>
    </source>
</reference>
<protein>
    <recommendedName>
        <fullName evidence="3">STAS/SEC14 domain-containing protein</fullName>
    </recommendedName>
</protein>
<dbReference type="AlphaFoldDB" id="A0A6P1NWU7"/>
<proteinExistence type="predicted"/>
<evidence type="ECO:0008006" key="3">
    <source>
        <dbReference type="Google" id="ProtNLM"/>
    </source>
</evidence>
<name>A0A6P1NWU7_9BACT</name>
<gene>
    <name evidence="1" type="ORF">GU926_04795</name>
</gene>
<dbReference type="Proteomes" id="UP000464214">
    <property type="component" value="Chromosome"/>
</dbReference>
<keyword evidence="2" id="KW-1185">Reference proteome</keyword>
<evidence type="ECO:0000313" key="2">
    <source>
        <dbReference type="Proteomes" id="UP000464214"/>
    </source>
</evidence>
<dbReference type="EMBL" id="CP047897">
    <property type="protein sequence ID" value="QHL86794.1"/>
    <property type="molecule type" value="Genomic_DNA"/>
</dbReference>
<evidence type="ECO:0000313" key="1">
    <source>
        <dbReference type="EMBL" id="QHL86794.1"/>
    </source>
</evidence>
<dbReference type="KEGG" id="nib:GU926_04795"/>
<dbReference type="RefSeq" id="WP_160689537.1">
    <property type="nucleotide sequence ID" value="NZ_CP047897.1"/>
</dbReference>
<organism evidence="1 2">
    <name type="scientific">Nibribacter ruber</name>
    <dbReference type="NCBI Taxonomy" id="2698458"/>
    <lineage>
        <taxon>Bacteria</taxon>
        <taxon>Pseudomonadati</taxon>
        <taxon>Bacteroidota</taxon>
        <taxon>Cytophagia</taxon>
        <taxon>Cytophagales</taxon>
        <taxon>Hymenobacteraceae</taxon>
        <taxon>Nibribacter</taxon>
    </lineage>
</organism>